<proteinExistence type="predicted"/>
<sequence>MRSHLLNQAFSKNFESDIYKICHILKCTCIYC</sequence>
<accession>A0A0E9XMR2</accession>
<organism evidence="1">
    <name type="scientific">Anguilla anguilla</name>
    <name type="common">European freshwater eel</name>
    <name type="synonym">Muraena anguilla</name>
    <dbReference type="NCBI Taxonomy" id="7936"/>
    <lineage>
        <taxon>Eukaryota</taxon>
        <taxon>Metazoa</taxon>
        <taxon>Chordata</taxon>
        <taxon>Craniata</taxon>
        <taxon>Vertebrata</taxon>
        <taxon>Euteleostomi</taxon>
        <taxon>Actinopterygii</taxon>
        <taxon>Neopterygii</taxon>
        <taxon>Teleostei</taxon>
        <taxon>Anguilliformes</taxon>
        <taxon>Anguillidae</taxon>
        <taxon>Anguilla</taxon>
    </lineage>
</organism>
<dbReference type="EMBL" id="GBXM01004861">
    <property type="protein sequence ID" value="JAI03717.1"/>
    <property type="molecule type" value="Transcribed_RNA"/>
</dbReference>
<protein>
    <submittedName>
        <fullName evidence="1">Uncharacterized protein</fullName>
    </submittedName>
</protein>
<evidence type="ECO:0000313" key="1">
    <source>
        <dbReference type="EMBL" id="JAI03717.1"/>
    </source>
</evidence>
<dbReference type="AlphaFoldDB" id="A0A0E9XMR2"/>
<name>A0A0E9XMR2_ANGAN</name>
<reference evidence="1" key="1">
    <citation type="submission" date="2014-11" db="EMBL/GenBank/DDBJ databases">
        <authorList>
            <person name="Amaro Gonzalez C."/>
        </authorList>
    </citation>
    <scope>NUCLEOTIDE SEQUENCE</scope>
</reference>
<reference evidence="1" key="2">
    <citation type="journal article" date="2015" name="Fish Shellfish Immunol.">
        <title>Early steps in the European eel (Anguilla anguilla)-Vibrio vulnificus interaction in the gills: Role of the RtxA13 toxin.</title>
        <authorList>
            <person name="Callol A."/>
            <person name="Pajuelo D."/>
            <person name="Ebbesson L."/>
            <person name="Teles M."/>
            <person name="MacKenzie S."/>
            <person name="Amaro C."/>
        </authorList>
    </citation>
    <scope>NUCLEOTIDE SEQUENCE</scope>
</reference>